<dbReference type="AlphaFoldDB" id="A0AAN7ZLH6"/>
<evidence type="ECO:0000256" key="2">
    <source>
        <dbReference type="ARBA" id="ARBA00017475"/>
    </source>
</evidence>
<dbReference type="Pfam" id="PF07890">
    <property type="entry name" value="Rrp15p"/>
    <property type="match status" value="1"/>
</dbReference>
<dbReference type="PANTHER" id="PTHR13245:SF14">
    <property type="entry name" value="RRP15-LIKE PROTEIN"/>
    <property type="match status" value="1"/>
</dbReference>
<name>A0AAN7ZLH6_9COLE</name>
<dbReference type="InterPro" id="IPR012459">
    <property type="entry name" value="Rrp15"/>
</dbReference>
<dbReference type="GO" id="GO:0000460">
    <property type="term" value="P:maturation of 5.8S rRNA"/>
    <property type="evidence" value="ECO:0007669"/>
    <property type="project" value="TreeGrafter"/>
</dbReference>
<feature type="compositionally biased region" description="Acidic residues" evidence="3">
    <location>
        <begin position="11"/>
        <end position="41"/>
    </location>
</feature>
<feature type="region of interest" description="Disordered" evidence="3">
    <location>
        <begin position="1"/>
        <end position="44"/>
    </location>
</feature>
<dbReference type="PANTHER" id="PTHR13245">
    <property type="entry name" value="RRP15-LIKE PROTEIN"/>
    <property type="match status" value="1"/>
</dbReference>
<comment type="similarity">
    <text evidence="1">Belongs to the RRP15 family.</text>
</comment>
<proteinExistence type="inferred from homology"/>
<evidence type="ECO:0000313" key="5">
    <source>
        <dbReference type="Proteomes" id="UP001329430"/>
    </source>
</evidence>
<organism evidence="4 5">
    <name type="scientific">Pyrocoelia pectoralis</name>
    <dbReference type="NCBI Taxonomy" id="417401"/>
    <lineage>
        <taxon>Eukaryota</taxon>
        <taxon>Metazoa</taxon>
        <taxon>Ecdysozoa</taxon>
        <taxon>Arthropoda</taxon>
        <taxon>Hexapoda</taxon>
        <taxon>Insecta</taxon>
        <taxon>Pterygota</taxon>
        <taxon>Neoptera</taxon>
        <taxon>Endopterygota</taxon>
        <taxon>Coleoptera</taxon>
        <taxon>Polyphaga</taxon>
        <taxon>Elateriformia</taxon>
        <taxon>Elateroidea</taxon>
        <taxon>Lampyridae</taxon>
        <taxon>Lampyrinae</taxon>
        <taxon>Pyrocoelia</taxon>
    </lineage>
</organism>
<reference evidence="4 5" key="1">
    <citation type="journal article" date="2024" name="Insects">
        <title>An Improved Chromosome-Level Genome Assembly of the Firefly Pyrocoelia pectoralis.</title>
        <authorList>
            <person name="Fu X."/>
            <person name="Meyer-Rochow V.B."/>
            <person name="Ballantyne L."/>
            <person name="Zhu X."/>
        </authorList>
    </citation>
    <scope>NUCLEOTIDE SEQUENCE [LARGE SCALE GENOMIC DNA]</scope>
    <source>
        <strain evidence="4">XCY_ONT2</strain>
    </source>
</reference>
<evidence type="ECO:0000256" key="1">
    <source>
        <dbReference type="ARBA" id="ARBA00007462"/>
    </source>
</evidence>
<comment type="caution">
    <text evidence="4">The sequence shown here is derived from an EMBL/GenBank/DDBJ whole genome shotgun (WGS) entry which is preliminary data.</text>
</comment>
<dbReference type="GO" id="GO:0030687">
    <property type="term" value="C:preribosome, large subunit precursor"/>
    <property type="evidence" value="ECO:0007669"/>
    <property type="project" value="TreeGrafter"/>
</dbReference>
<accession>A0AAN7ZLH6</accession>
<evidence type="ECO:0000256" key="3">
    <source>
        <dbReference type="SAM" id="MobiDB-lite"/>
    </source>
</evidence>
<sequence>MTMKTRKLFIETDDANIDKEEESEHESSCEEDSTNVDEEDQANTGWADSIAKILKTNKPQGKKTVVLSKAKKITDLKKKKTKTDIGFEIETDGGQIKKESIEESSDEDEPKLKKRKDLPSYRVKPNILDKDRERTLSKIATKGVVQLFNAVKRQQKDIDTKLKDAGSLEVKKDKVLKNINKREFLNVLMGCKQNVRGNLKKEKVKQSKVEPDDTPTWSVLRDDFLMSAKMKDWDKKLEDELEIKEDVE</sequence>
<gene>
    <name evidence="4" type="ORF">RI129_002534</name>
</gene>
<feature type="region of interest" description="Disordered" evidence="3">
    <location>
        <begin position="96"/>
        <end position="124"/>
    </location>
</feature>
<protein>
    <recommendedName>
        <fullName evidence="2">RRP15-like protein</fullName>
    </recommendedName>
</protein>
<evidence type="ECO:0000313" key="4">
    <source>
        <dbReference type="EMBL" id="KAK5647642.1"/>
    </source>
</evidence>
<keyword evidence="5" id="KW-1185">Reference proteome</keyword>
<dbReference type="EMBL" id="JAVRBK010000002">
    <property type="protein sequence ID" value="KAK5647642.1"/>
    <property type="molecule type" value="Genomic_DNA"/>
</dbReference>
<dbReference type="Proteomes" id="UP001329430">
    <property type="component" value="Chromosome 2"/>
</dbReference>
<dbReference type="GO" id="GO:0000470">
    <property type="term" value="P:maturation of LSU-rRNA"/>
    <property type="evidence" value="ECO:0007669"/>
    <property type="project" value="TreeGrafter"/>
</dbReference>